<feature type="transmembrane region" description="Helical" evidence="1">
    <location>
        <begin position="21"/>
        <end position="43"/>
    </location>
</feature>
<dbReference type="PATRIC" id="fig|1230338.3.peg.872"/>
<reference evidence="2 3" key="1">
    <citation type="journal article" date="2013" name="Genome Announc.">
        <title>Genome Sequence of Moraxella macacae 0408225, a Novel Bacterial Species Isolated from a Cynomolgus Macaque with Epistaxis.</title>
        <authorList>
            <person name="Ladner J.T."/>
            <person name="Whitehouse C.A."/>
            <person name="Koroleva G.I."/>
            <person name="Palacios G.F."/>
        </authorList>
    </citation>
    <scope>NUCLEOTIDE SEQUENCE [LARGE SCALE GENOMIC DNA]</scope>
    <source>
        <strain evidence="2 3">0408225</strain>
    </source>
</reference>
<feature type="transmembrane region" description="Helical" evidence="1">
    <location>
        <begin position="111"/>
        <end position="131"/>
    </location>
</feature>
<evidence type="ECO:0000256" key="1">
    <source>
        <dbReference type="SAM" id="Phobius"/>
    </source>
</evidence>
<proteinExistence type="predicted"/>
<dbReference type="AlphaFoldDB" id="L2F9F6"/>
<keyword evidence="1" id="KW-0812">Transmembrane</keyword>
<dbReference type="STRING" id="1230338.MOMA_04020"/>
<dbReference type="RefSeq" id="WP_009767359.1">
    <property type="nucleotide sequence ID" value="NZ_ANIN01000001.1"/>
</dbReference>
<feature type="transmembrane region" description="Helical" evidence="1">
    <location>
        <begin position="49"/>
        <end position="68"/>
    </location>
</feature>
<protein>
    <submittedName>
        <fullName evidence="2">ATP synthase subunit I</fullName>
    </submittedName>
</protein>
<dbReference type="EMBL" id="ANIN01000001">
    <property type="protein sequence ID" value="ELA09540.1"/>
    <property type="molecule type" value="Genomic_DNA"/>
</dbReference>
<keyword evidence="3" id="KW-1185">Reference proteome</keyword>
<keyword evidence="1" id="KW-0472">Membrane</keyword>
<name>L2F9F6_9GAMM</name>
<organism evidence="2 3">
    <name type="scientific">Moraxella macacae 0408225</name>
    <dbReference type="NCBI Taxonomy" id="1230338"/>
    <lineage>
        <taxon>Bacteria</taxon>
        <taxon>Pseudomonadati</taxon>
        <taxon>Pseudomonadota</taxon>
        <taxon>Gammaproteobacteria</taxon>
        <taxon>Moraxellales</taxon>
        <taxon>Moraxellaceae</taxon>
        <taxon>Moraxella</taxon>
    </lineage>
</organism>
<evidence type="ECO:0000313" key="3">
    <source>
        <dbReference type="Proteomes" id="UP000023795"/>
    </source>
</evidence>
<sequence length="133" mass="14812">MIKPQPRFQPYRIQKAINRQSWLVLALVFIGIGLDMVLAKTSFAISKNLLAGALLAWIGQLVFAKIALGVTGSKHKHKIVHRMYQATLAKWLITFIGFAGVFGGLKPLLAVWVFVGFIVLQISHILVSFRLQS</sequence>
<dbReference type="Proteomes" id="UP000023795">
    <property type="component" value="Unassembled WGS sequence"/>
</dbReference>
<dbReference type="OrthoDB" id="6649767at2"/>
<feature type="transmembrane region" description="Helical" evidence="1">
    <location>
        <begin position="88"/>
        <end position="105"/>
    </location>
</feature>
<accession>L2F9F6</accession>
<keyword evidence="1" id="KW-1133">Transmembrane helix</keyword>
<gene>
    <name evidence="2" type="ORF">MOMA_04020</name>
</gene>
<evidence type="ECO:0000313" key="2">
    <source>
        <dbReference type="EMBL" id="ELA09540.1"/>
    </source>
</evidence>
<comment type="caution">
    <text evidence="2">The sequence shown here is derived from an EMBL/GenBank/DDBJ whole genome shotgun (WGS) entry which is preliminary data.</text>
</comment>